<keyword evidence="8" id="KW-1185">Reference proteome</keyword>
<accession>A0ABP4EI55</accession>
<keyword evidence="2" id="KW-1003">Cell membrane</keyword>
<gene>
    <name evidence="7" type="ORF">GCM10009668_26720</name>
</gene>
<dbReference type="EMBL" id="BAAALG010000011">
    <property type="protein sequence ID" value="GAA1105860.1"/>
    <property type="molecule type" value="Genomic_DNA"/>
</dbReference>
<sequence>MDLTWAQLLGFTATAFVVIVIPGPSVVFTIGRALAHGRAVALATVLGNALGLAVVLVLVAAGLGAVVTTSALAFTVLKVVGAAYLIWLGIQAIAHRKEFHPEQAGATATARITRATAIRQGFIVGVSNPKSFLLFAALLPQFVSPDAGSTTAAMLVLGSVALLLALASDSLWALLASALRDWFTRSPARASGVGIAGGSAMISLGIGLLFSRR</sequence>
<evidence type="ECO:0000256" key="4">
    <source>
        <dbReference type="ARBA" id="ARBA00022989"/>
    </source>
</evidence>
<feature type="transmembrane region" description="Helical" evidence="6">
    <location>
        <begin position="71"/>
        <end position="90"/>
    </location>
</feature>
<feature type="transmembrane region" description="Helical" evidence="6">
    <location>
        <begin position="155"/>
        <end position="179"/>
    </location>
</feature>
<evidence type="ECO:0000313" key="8">
    <source>
        <dbReference type="Proteomes" id="UP001501581"/>
    </source>
</evidence>
<feature type="transmembrane region" description="Helical" evidence="6">
    <location>
        <begin position="6"/>
        <end position="28"/>
    </location>
</feature>
<dbReference type="RefSeq" id="WP_343995229.1">
    <property type="nucleotide sequence ID" value="NZ_BAAALG010000011.1"/>
</dbReference>
<proteinExistence type="predicted"/>
<dbReference type="Proteomes" id="UP001501581">
    <property type="component" value="Unassembled WGS sequence"/>
</dbReference>
<comment type="subcellular location">
    <subcellularLocation>
        <location evidence="1">Cell membrane</location>
        <topology evidence="1">Multi-pass membrane protein</topology>
    </subcellularLocation>
</comment>
<dbReference type="PANTHER" id="PTHR30086">
    <property type="entry name" value="ARGININE EXPORTER PROTEIN ARGO"/>
    <property type="match status" value="1"/>
</dbReference>
<evidence type="ECO:0000256" key="6">
    <source>
        <dbReference type="SAM" id="Phobius"/>
    </source>
</evidence>
<dbReference type="PIRSF" id="PIRSF006324">
    <property type="entry name" value="LeuE"/>
    <property type="match status" value="1"/>
</dbReference>
<protein>
    <submittedName>
        <fullName evidence="7">LysE family translocator</fullName>
    </submittedName>
</protein>
<feature type="transmembrane region" description="Helical" evidence="6">
    <location>
        <begin position="121"/>
        <end position="143"/>
    </location>
</feature>
<keyword evidence="3 6" id="KW-0812">Transmembrane</keyword>
<evidence type="ECO:0000256" key="5">
    <source>
        <dbReference type="ARBA" id="ARBA00023136"/>
    </source>
</evidence>
<keyword evidence="4 6" id="KW-1133">Transmembrane helix</keyword>
<feature type="transmembrane region" description="Helical" evidence="6">
    <location>
        <begin position="40"/>
        <end position="65"/>
    </location>
</feature>
<name>A0ABP4EI55_9ACTN</name>
<evidence type="ECO:0000256" key="1">
    <source>
        <dbReference type="ARBA" id="ARBA00004651"/>
    </source>
</evidence>
<evidence type="ECO:0000313" key="7">
    <source>
        <dbReference type="EMBL" id="GAA1105860.1"/>
    </source>
</evidence>
<keyword evidence="5 6" id="KW-0472">Membrane</keyword>
<evidence type="ECO:0000256" key="2">
    <source>
        <dbReference type="ARBA" id="ARBA00022475"/>
    </source>
</evidence>
<comment type="caution">
    <text evidence="7">The sequence shown here is derived from an EMBL/GenBank/DDBJ whole genome shotgun (WGS) entry which is preliminary data.</text>
</comment>
<organism evidence="7 8">
    <name type="scientific">Nocardioides dubius</name>
    <dbReference type="NCBI Taxonomy" id="317019"/>
    <lineage>
        <taxon>Bacteria</taxon>
        <taxon>Bacillati</taxon>
        <taxon>Actinomycetota</taxon>
        <taxon>Actinomycetes</taxon>
        <taxon>Propionibacteriales</taxon>
        <taxon>Nocardioidaceae</taxon>
        <taxon>Nocardioides</taxon>
    </lineage>
</organism>
<dbReference type="Pfam" id="PF01810">
    <property type="entry name" value="LysE"/>
    <property type="match status" value="1"/>
</dbReference>
<dbReference type="InterPro" id="IPR001123">
    <property type="entry name" value="LeuE-type"/>
</dbReference>
<feature type="transmembrane region" description="Helical" evidence="6">
    <location>
        <begin position="191"/>
        <end position="210"/>
    </location>
</feature>
<evidence type="ECO:0000256" key="3">
    <source>
        <dbReference type="ARBA" id="ARBA00022692"/>
    </source>
</evidence>
<reference evidence="8" key="1">
    <citation type="journal article" date="2019" name="Int. J. Syst. Evol. Microbiol.">
        <title>The Global Catalogue of Microorganisms (GCM) 10K type strain sequencing project: providing services to taxonomists for standard genome sequencing and annotation.</title>
        <authorList>
            <consortium name="The Broad Institute Genomics Platform"/>
            <consortium name="The Broad Institute Genome Sequencing Center for Infectious Disease"/>
            <person name="Wu L."/>
            <person name="Ma J."/>
        </authorList>
    </citation>
    <scope>NUCLEOTIDE SEQUENCE [LARGE SCALE GENOMIC DNA]</scope>
    <source>
        <strain evidence="8">JCM 13008</strain>
    </source>
</reference>
<dbReference type="PANTHER" id="PTHR30086:SF20">
    <property type="entry name" value="ARGININE EXPORTER PROTEIN ARGO-RELATED"/>
    <property type="match status" value="1"/>
</dbReference>